<dbReference type="Proteomes" id="UP000278627">
    <property type="component" value="Unassembled WGS sequence"/>
</dbReference>
<accession>A0A0N4TEY0</accession>
<name>A0A0N4TEY0_BRUPA</name>
<keyword evidence="3" id="KW-1185">Reference proteome</keyword>
<organism evidence="4">
    <name type="scientific">Brugia pahangi</name>
    <name type="common">Filarial nematode worm</name>
    <dbReference type="NCBI Taxonomy" id="6280"/>
    <lineage>
        <taxon>Eukaryota</taxon>
        <taxon>Metazoa</taxon>
        <taxon>Ecdysozoa</taxon>
        <taxon>Nematoda</taxon>
        <taxon>Chromadorea</taxon>
        <taxon>Rhabditida</taxon>
        <taxon>Spirurina</taxon>
        <taxon>Spiruromorpha</taxon>
        <taxon>Filarioidea</taxon>
        <taxon>Onchocercidae</taxon>
        <taxon>Brugia</taxon>
    </lineage>
</organism>
<feature type="region of interest" description="Disordered" evidence="1">
    <location>
        <begin position="111"/>
        <end position="138"/>
    </location>
</feature>
<sequence length="218" mass="25058">ASRQSNKFNERYETSHFGNAFGQNYDVEHTEEVGTITTSSNLTTTASLRRSANSEDLILMKQIERDSNYTYHELQLFRETVYRRILAEKEARLCSENGLQSDDESFENIGFPVLRSDSDTDRTTSSNHSHSEERTKNSGGGLYSWLSSWIYGPQKEEAKSEKKDHYESVLDMLSTNEKESSFSTDFKLLEKQVEDEILDVLNESRDDSTILHRDTLLA</sequence>
<dbReference type="AlphaFoldDB" id="A0A0N4TEY0"/>
<evidence type="ECO:0000313" key="3">
    <source>
        <dbReference type="Proteomes" id="UP000278627"/>
    </source>
</evidence>
<reference evidence="2 3" key="2">
    <citation type="submission" date="2018-11" db="EMBL/GenBank/DDBJ databases">
        <authorList>
            <consortium name="Pathogen Informatics"/>
        </authorList>
    </citation>
    <scope>NUCLEOTIDE SEQUENCE [LARGE SCALE GENOMIC DNA]</scope>
</reference>
<evidence type="ECO:0000313" key="4">
    <source>
        <dbReference type="WBParaSite" id="BPAG_0000676801-mRNA-1"/>
    </source>
</evidence>
<protein>
    <submittedName>
        <fullName evidence="4">Rab_eff_C domain-containing protein</fullName>
    </submittedName>
</protein>
<proteinExistence type="predicted"/>
<reference evidence="4" key="1">
    <citation type="submission" date="2017-02" db="UniProtKB">
        <authorList>
            <consortium name="WormBaseParasite"/>
        </authorList>
    </citation>
    <scope>IDENTIFICATION</scope>
</reference>
<dbReference type="EMBL" id="UZAD01006556">
    <property type="protein sequence ID" value="VDN87915.1"/>
    <property type="molecule type" value="Genomic_DNA"/>
</dbReference>
<dbReference type="WBParaSite" id="BPAG_0000676801-mRNA-1">
    <property type="protein sequence ID" value="BPAG_0000676801-mRNA-1"/>
    <property type="gene ID" value="BPAG_0000676801"/>
</dbReference>
<gene>
    <name evidence="2" type="ORF">BPAG_LOCUS6729</name>
</gene>
<evidence type="ECO:0000256" key="1">
    <source>
        <dbReference type="SAM" id="MobiDB-lite"/>
    </source>
</evidence>
<evidence type="ECO:0000313" key="2">
    <source>
        <dbReference type="EMBL" id="VDN87915.1"/>
    </source>
</evidence>